<dbReference type="GO" id="GO:0016702">
    <property type="term" value="F:oxidoreductase activity, acting on single donors with incorporation of molecular oxygen, incorporation of two atoms of oxygen"/>
    <property type="evidence" value="ECO:0007669"/>
    <property type="project" value="UniProtKB-ARBA"/>
</dbReference>
<dbReference type="OrthoDB" id="9790889at2"/>
<comment type="cofactor">
    <cofactor evidence="1">
        <name>Zn(2+)</name>
        <dbReference type="ChEBI" id="CHEBI:29105"/>
    </cofactor>
</comment>
<evidence type="ECO:0000256" key="3">
    <source>
        <dbReference type="ARBA" id="ARBA00022723"/>
    </source>
</evidence>
<dbReference type="AlphaFoldDB" id="A0A316IHQ9"/>
<evidence type="ECO:0000256" key="2">
    <source>
        <dbReference type="ARBA" id="ARBA00007581"/>
    </source>
</evidence>
<name>A0A316IHQ9_9GAMM</name>
<dbReference type="PANTHER" id="PTHR30096:SF0">
    <property type="entry name" value="4,5-DOPA DIOXYGENASE EXTRADIOL-LIKE PROTEIN"/>
    <property type="match status" value="1"/>
</dbReference>
<evidence type="ECO:0000256" key="5">
    <source>
        <dbReference type="ARBA" id="ARBA00023002"/>
    </source>
</evidence>
<evidence type="ECO:0000313" key="7">
    <source>
        <dbReference type="EMBL" id="PWK93067.1"/>
    </source>
</evidence>
<evidence type="ECO:0000256" key="4">
    <source>
        <dbReference type="ARBA" id="ARBA00022833"/>
    </source>
</evidence>
<gene>
    <name evidence="7" type="ORF">C7456_101420</name>
</gene>
<dbReference type="GO" id="GO:0008198">
    <property type="term" value="F:ferrous iron binding"/>
    <property type="evidence" value="ECO:0007669"/>
    <property type="project" value="InterPro"/>
</dbReference>
<dbReference type="Proteomes" id="UP000245812">
    <property type="component" value="Unassembled WGS sequence"/>
</dbReference>
<protein>
    <submittedName>
        <fullName evidence="7">4,5-DOPA dioxygenase extradiol</fullName>
    </submittedName>
</protein>
<evidence type="ECO:0000256" key="1">
    <source>
        <dbReference type="ARBA" id="ARBA00001947"/>
    </source>
</evidence>
<dbReference type="PANTHER" id="PTHR30096">
    <property type="entry name" value="4,5-DOPA DIOXYGENASE EXTRADIOL-LIKE PROTEIN"/>
    <property type="match status" value="1"/>
</dbReference>
<feature type="domain" description="Extradiol ring-cleavage dioxygenase class III enzyme subunit B" evidence="6">
    <location>
        <begin position="34"/>
        <end position="232"/>
    </location>
</feature>
<keyword evidence="3" id="KW-0479">Metal-binding</keyword>
<dbReference type="Pfam" id="PF02900">
    <property type="entry name" value="LigB"/>
    <property type="match status" value="1"/>
</dbReference>
<dbReference type="PIRSF" id="PIRSF006157">
    <property type="entry name" value="Doxgns_DODA"/>
    <property type="match status" value="1"/>
</dbReference>
<dbReference type="SUPFAM" id="SSF53213">
    <property type="entry name" value="LigB-like"/>
    <property type="match status" value="1"/>
</dbReference>
<organism evidence="7 8">
    <name type="scientific">Fulvimonas soli</name>
    <dbReference type="NCBI Taxonomy" id="155197"/>
    <lineage>
        <taxon>Bacteria</taxon>
        <taxon>Pseudomonadati</taxon>
        <taxon>Pseudomonadota</taxon>
        <taxon>Gammaproteobacteria</taxon>
        <taxon>Lysobacterales</taxon>
        <taxon>Rhodanobacteraceae</taxon>
        <taxon>Fulvimonas</taxon>
    </lineage>
</organism>
<keyword evidence="7" id="KW-0223">Dioxygenase</keyword>
<dbReference type="CDD" id="cd07363">
    <property type="entry name" value="45_DOPA_Dioxygenase"/>
    <property type="match status" value="1"/>
</dbReference>
<reference evidence="7 8" key="1">
    <citation type="submission" date="2018-05" db="EMBL/GenBank/DDBJ databases">
        <title>Genomic Encyclopedia of Type Strains, Phase IV (KMG-IV): sequencing the most valuable type-strain genomes for metagenomic binning, comparative biology and taxonomic classification.</title>
        <authorList>
            <person name="Goeker M."/>
        </authorList>
    </citation>
    <scope>NUCLEOTIDE SEQUENCE [LARGE SCALE GENOMIC DNA]</scope>
    <source>
        <strain evidence="7 8">DSM 14263</strain>
    </source>
</reference>
<evidence type="ECO:0000259" key="6">
    <source>
        <dbReference type="Pfam" id="PF02900"/>
    </source>
</evidence>
<dbReference type="GO" id="GO:0008270">
    <property type="term" value="F:zinc ion binding"/>
    <property type="evidence" value="ECO:0007669"/>
    <property type="project" value="InterPro"/>
</dbReference>
<accession>A0A316IHQ9</accession>
<comment type="caution">
    <text evidence="7">The sequence shown here is derived from an EMBL/GenBank/DDBJ whole genome shotgun (WGS) entry which is preliminary data.</text>
</comment>
<dbReference type="EMBL" id="QGHC01000001">
    <property type="protein sequence ID" value="PWK93067.1"/>
    <property type="molecule type" value="Genomic_DNA"/>
</dbReference>
<keyword evidence="5" id="KW-0560">Oxidoreductase</keyword>
<dbReference type="InterPro" id="IPR004183">
    <property type="entry name" value="Xdiol_dOase_suB"/>
</dbReference>
<keyword evidence="8" id="KW-1185">Reference proteome</keyword>
<dbReference type="InterPro" id="IPR014436">
    <property type="entry name" value="Extradiol_dOase_DODA"/>
</dbReference>
<sequence>MAPALFVSHGAPTFALEPGELGPRLAALGRTLAGIRAVLVVSPHWMTRGVRVMAAPRPATVHDFGGFPEPLYRLDYAAPGTPELAREALQLLLAAGFEAALDERRGRDHGAWVPLLHLLPKARVPVFQVSLPAGLDTAGALRLGQALAPLRARGVLVLGSGSLTHNLYEVGARAADAPYALAFARWVREAVLARDAARLLDYRRLAPFAERAHPTEEHFLPLLVALGATAASEAARVIEGGITYGVLSMESYAWGAPPVD</sequence>
<evidence type="ECO:0000313" key="8">
    <source>
        <dbReference type="Proteomes" id="UP000245812"/>
    </source>
</evidence>
<dbReference type="Gene3D" id="3.40.830.10">
    <property type="entry name" value="LigB-like"/>
    <property type="match status" value="1"/>
</dbReference>
<proteinExistence type="inferred from homology"/>
<keyword evidence="4" id="KW-0862">Zinc</keyword>
<comment type="similarity">
    <text evidence="2">Belongs to the DODA-type extradiol aromatic ring-opening dioxygenase family.</text>
</comment>